<dbReference type="Pfam" id="PF00580">
    <property type="entry name" value="UvrD-helicase"/>
    <property type="match status" value="1"/>
</dbReference>
<name>A0A1H3RYE6_9PSEU</name>
<evidence type="ECO:0000256" key="1">
    <source>
        <dbReference type="ARBA" id="ARBA00009922"/>
    </source>
</evidence>
<dbReference type="GO" id="GO:0003677">
    <property type="term" value="F:DNA binding"/>
    <property type="evidence" value="ECO:0007669"/>
    <property type="project" value="InterPro"/>
</dbReference>
<dbReference type="InterPro" id="IPR014016">
    <property type="entry name" value="UvrD-like_ATP-bd"/>
</dbReference>
<gene>
    <name evidence="12" type="ORF">SAMN05421504_11277</name>
</gene>
<dbReference type="AlphaFoldDB" id="A0A1H3RYE6"/>
<dbReference type="SUPFAM" id="SSF52540">
    <property type="entry name" value="P-loop containing nucleoside triphosphate hydrolases"/>
    <property type="match status" value="1"/>
</dbReference>
<feature type="binding site" evidence="10">
    <location>
        <begin position="233"/>
        <end position="240"/>
    </location>
    <ligand>
        <name>ATP</name>
        <dbReference type="ChEBI" id="CHEBI:30616"/>
    </ligand>
</feature>
<organism evidence="12 13">
    <name type="scientific">Amycolatopsis xylanica</name>
    <dbReference type="NCBI Taxonomy" id="589385"/>
    <lineage>
        <taxon>Bacteria</taxon>
        <taxon>Bacillati</taxon>
        <taxon>Actinomycetota</taxon>
        <taxon>Actinomycetes</taxon>
        <taxon>Pseudonocardiales</taxon>
        <taxon>Pseudonocardiaceae</taxon>
        <taxon>Amycolatopsis</taxon>
    </lineage>
</organism>
<evidence type="ECO:0000256" key="6">
    <source>
        <dbReference type="ARBA" id="ARBA00023235"/>
    </source>
</evidence>
<dbReference type="PANTHER" id="PTHR11070:SF45">
    <property type="entry name" value="DNA 3'-5' HELICASE"/>
    <property type="match status" value="1"/>
</dbReference>
<dbReference type="GO" id="GO:0016887">
    <property type="term" value="F:ATP hydrolysis activity"/>
    <property type="evidence" value="ECO:0007669"/>
    <property type="project" value="RHEA"/>
</dbReference>
<evidence type="ECO:0000256" key="5">
    <source>
        <dbReference type="ARBA" id="ARBA00022840"/>
    </source>
</evidence>
<dbReference type="InterPro" id="IPR013986">
    <property type="entry name" value="DExx_box_DNA_helicase_dom_sf"/>
</dbReference>
<comment type="catalytic activity">
    <reaction evidence="9">
        <text>ATP + H2O = ADP + phosphate + H(+)</text>
        <dbReference type="Rhea" id="RHEA:13065"/>
        <dbReference type="ChEBI" id="CHEBI:15377"/>
        <dbReference type="ChEBI" id="CHEBI:15378"/>
        <dbReference type="ChEBI" id="CHEBI:30616"/>
        <dbReference type="ChEBI" id="CHEBI:43474"/>
        <dbReference type="ChEBI" id="CHEBI:456216"/>
        <dbReference type="EC" id="5.6.2.4"/>
    </reaction>
</comment>
<evidence type="ECO:0000256" key="4">
    <source>
        <dbReference type="ARBA" id="ARBA00022806"/>
    </source>
</evidence>
<evidence type="ECO:0000256" key="9">
    <source>
        <dbReference type="ARBA" id="ARBA00048988"/>
    </source>
</evidence>
<evidence type="ECO:0000256" key="3">
    <source>
        <dbReference type="ARBA" id="ARBA00022801"/>
    </source>
</evidence>
<keyword evidence="2 10" id="KW-0547">Nucleotide-binding</keyword>
<reference evidence="12 13" key="1">
    <citation type="submission" date="2016-10" db="EMBL/GenBank/DDBJ databases">
        <authorList>
            <person name="de Groot N.N."/>
        </authorList>
    </citation>
    <scope>NUCLEOTIDE SEQUENCE [LARGE SCALE GENOMIC DNA]</scope>
    <source>
        <strain evidence="12 13">CPCC 202699</strain>
    </source>
</reference>
<feature type="domain" description="UvrD-like helicase ATP-binding" evidence="11">
    <location>
        <begin position="212"/>
        <end position="497"/>
    </location>
</feature>
<dbReference type="Gene3D" id="3.40.50.300">
    <property type="entry name" value="P-loop containing nucleotide triphosphate hydrolases"/>
    <property type="match status" value="2"/>
</dbReference>
<dbReference type="InterPro" id="IPR027417">
    <property type="entry name" value="P-loop_NTPase"/>
</dbReference>
<evidence type="ECO:0000259" key="11">
    <source>
        <dbReference type="PROSITE" id="PS51198"/>
    </source>
</evidence>
<dbReference type="Proteomes" id="UP000199515">
    <property type="component" value="Unassembled WGS sequence"/>
</dbReference>
<dbReference type="OrthoDB" id="3196525at2"/>
<evidence type="ECO:0000256" key="7">
    <source>
        <dbReference type="ARBA" id="ARBA00034617"/>
    </source>
</evidence>
<dbReference type="Gene3D" id="1.10.10.160">
    <property type="match status" value="1"/>
</dbReference>
<keyword evidence="3 10" id="KW-0378">Hydrolase</keyword>
<dbReference type="EMBL" id="FNON01000012">
    <property type="protein sequence ID" value="SDZ30358.1"/>
    <property type="molecule type" value="Genomic_DNA"/>
</dbReference>
<comment type="similarity">
    <text evidence="1">Belongs to the helicase family. UvrD subfamily.</text>
</comment>
<dbReference type="GO" id="GO:0043138">
    <property type="term" value="F:3'-5' DNA helicase activity"/>
    <property type="evidence" value="ECO:0007669"/>
    <property type="project" value="UniProtKB-EC"/>
</dbReference>
<evidence type="ECO:0000256" key="8">
    <source>
        <dbReference type="ARBA" id="ARBA00034808"/>
    </source>
</evidence>
<dbReference type="PROSITE" id="PS51198">
    <property type="entry name" value="UVRD_HELICASE_ATP_BIND"/>
    <property type="match status" value="1"/>
</dbReference>
<keyword evidence="5 10" id="KW-0067">ATP-binding</keyword>
<keyword evidence="6" id="KW-0413">Isomerase</keyword>
<dbReference type="GO" id="GO:0005829">
    <property type="term" value="C:cytosol"/>
    <property type="evidence" value="ECO:0007669"/>
    <property type="project" value="TreeGrafter"/>
</dbReference>
<accession>A0A1H3RYE6</accession>
<protein>
    <recommendedName>
        <fullName evidence="8">DNA 3'-5' helicase</fullName>
        <ecNumber evidence="8">5.6.2.4</ecNumber>
    </recommendedName>
</protein>
<dbReference type="EC" id="5.6.2.4" evidence="8"/>
<evidence type="ECO:0000313" key="12">
    <source>
        <dbReference type="EMBL" id="SDZ30358.1"/>
    </source>
</evidence>
<keyword evidence="13" id="KW-1185">Reference proteome</keyword>
<evidence type="ECO:0000256" key="2">
    <source>
        <dbReference type="ARBA" id="ARBA00022741"/>
    </source>
</evidence>
<dbReference type="PANTHER" id="PTHR11070">
    <property type="entry name" value="UVRD / RECB / PCRA DNA HELICASE FAMILY MEMBER"/>
    <property type="match status" value="1"/>
</dbReference>
<dbReference type="RefSeq" id="WP_091298343.1">
    <property type="nucleotide sequence ID" value="NZ_FNON01000012.1"/>
</dbReference>
<dbReference type="Pfam" id="PF13361">
    <property type="entry name" value="UvrD_C"/>
    <property type="match status" value="1"/>
</dbReference>
<evidence type="ECO:0000256" key="10">
    <source>
        <dbReference type="PROSITE-ProRule" id="PRU00560"/>
    </source>
</evidence>
<proteinExistence type="inferred from homology"/>
<evidence type="ECO:0000313" key="13">
    <source>
        <dbReference type="Proteomes" id="UP000199515"/>
    </source>
</evidence>
<dbReference type="InterPro" id="IPR000212">
    <property type="entry name" value="DNA_helicase_UvrD/REP"/>
</dbReference>
<comment type="catalytic activity">
    <reaction evidence="7">
        <text>Couples ATP hydrolysis with the unwinding of duplex DNA by translocating in the 3'-5' direction.</text>
        <dbReference type="EC" id="5.6.2.4"/>
    </reaction>
</comment>
<dbReference type="STRING" id="589385.SAMN05421504_11277"/>
<dbReference type="InterPro" id="IPR014017">
    <property type="entry name" value="DNA_helicase_UvrD-like_C"/>
</dbReference>
<keyword evidence="4 10" id="KW-0347">Helicase</keyword>
<dbReference type="GO" id="GO:0000725">
    <property type="term" value="P:recombinational repair"/>
    <property type="evidence" value="ECO:0007669"/>
    <property type="project" value="TreeGrafter"/>
</dbReference>
<dbReference type="GO" id="GO:0005524">
    <property type="term" value="F:ATP binding"/>
    <property type="evidence" value="ECO:0007669"/>
    <property type="project" value="UniProtKB-UniRule"/>
</dbReference>
<sequence>MNLSRHAMRVADQESVKLLAAAFPALDSFRRRVLTAMLARTTGAWHLLAHRRLPDETKADAFVIGPTGVFAVMIAENPPGEAAFQSVMRHAEERCAGIRDYRGQVLHGTSIHFVLVVPGAGNGREPRGLGPYWTLAESDLRKLFQRDAVHLTRRQIEIIAKQAGERLGEYLPMKIGMAKPDRDTAGLLAEEDLTADQISAAQLRPFDAWLTFLHPQQQAIVSRHYNGPARISGPAGTGKTVVALHRLRHLARRSTGPLLFTTFVRTLPAVNEASFRRLAPEVADRVEFIHLHAWLRRLLDERGKSVKVNSAQVTTAFSLAWSAHREVLEPLEPSADYWRTEIDRVIKGRGITTLDDYVKAPRKGRVLRLGPNQKELVWRFFEAYQEKLAEKNLHDHNDMISIALDELTARPLPERYAAVVVDEVQDITLLGLRLLNRLAGDGPNRLLLVGDGQQQVYPGGWRLSDAGIPIQGRGEVLRVNYRNRTEVLSFAQRFDATNEVDDLDGDRGIALLDAESANSGGESRTWRGSLDDLRAELPAQLKGLTVPLGQTALIVFHRRALVQCTKLVREAGIPWLPLDEYTGESDDKLKIGTVHRAKGLDFQAVFVVQFPHREPIGKAAEEESAELRGRQSLVAATRARDFLWWGTVTDG</sequence>